<comment type="similarity">
    <text evidence="1">Belongs to the LysR transcriptional regulatory family.</text>
</comment>
<feature type="domain" description="HTH lysR-type" evidence="5">
    <location>
        <begin position="6"/>
        <end position="63"/>
    </location>
</feature>
<protein>
    <submittedName>
        <fullName evidence="6">HTH-type transcriptional activator AmpR</fullName>
    </submittedName>
</protein>
<dbReference type="InterPro" id="IPR036390">
    <property type="entry name" value="WH_DNA-bd_sf"/>
</dbReference>
<evidence type="ECO:0000256" key="2">
    <source>
        <dbReference type="ARBA" id="ARBA00023015"/>
    </source>
</evidence>
<dbReference type="InterPro" id="IPR005119">
    <property type="entry name" value="LysR_subst-bd"/>
</dbReference>
<dbReference type="SUPFAM" id="SSF46785">
    <property type="entry name" value="Winged helix' DNA-binding domain"/>
    <property type="match status" value="1"/>
</dbReference>
<dbReference type="RefSeq" id="WP_115184365.1">
    <property type="nucleotide sequence ID" value="NZ_CAMIRZ010000001.1"/>
</dbReference>
<evidence type="ECO:0000256" key="4">
    <source>
        <dbReference type="ARBA" id="ARBA00023163"/>
    </source>
</evidence>
<evidence type="ECO:0000256" key="1">
    <source>
        <dbReference type="ARBA" id="ARBA00009437"/>
    </source>
</evidence>
<gene>
    <name evidence="6" type="primary">ampR_1</name>
    <name evidence="6" type="ORF">NCTC11544_04532</name>
</gene>
<evidence type="ECO:0000313" key="7">
    <source>
        <dbReference type="Proteomes" id="UP000255529"/>
    </source>
</evidence>
<dbReference type="PROSITE" id="PS50931">
    <property type="entry name" value="HTH_LYSR"/>
    <property type="match status" value="1"/>
</dbReference>
<proteinExistence type="inferred from homology"/>
<dbReference type="CDD" id="cd08432">
    <property type="entry name" value="PBP2_GcdR_TrpI_HvrB_AmpR_like"/>
    <property type="match status" value="1"/>
</dbReference>
<dbReference type="AlphaFoldDB" id="A0A380ANC3"/>
<keyword evidence="2" id="KW-0805">Transcription regulation</keyword>
<dbReference type="SUPFAM" id="SSF53850">
    <property type="entry name" value="Periplasmic binding protein-like II"/>
    <property type="match status" value="1"/>
</dbReference>
<dbReference type="Pfam" id="PF03466">
    <property type="entry name" value="LysR_substrate"/>
    <property type="match status" value="1"/>
</dbReference>
<dbReference type="Gene3D" id="3.40.190.10">
    <property type="entry name" value="Periplasmic binding protein-like II"/>
    <property type="match status" value="2"/>
</dbReference>
<dbReference type="Gene3D" id="1.10.10.10">
    <property type="entry name" value="Winged helix-like DNA-binding domain superfamily/Winged helix DNA-binding domain"/>
    <property type="match status" value="1"/>
</dbReference>
<evidence type="ECO:0000313" key="6">
    <source>
        <dbReference type="EMBL" id="SUI83577.1"/>
    </source>
</evidence>
<dbReference type="PANTHER" id="PTHR30537">
    <property type="entry name" value="HTH-TYPE TRANSCRIPTIONAL REGULATOR"/>
    <property type="match status" value="1"/>
</dbReference>
<dbReference type="EMBL" id="UGYN01000002">
    <property type="protein sequence ID" value="SUI83577.1"/>
    <property type="molecule type" value="Genomic_DNA"/>
</dbReference>
<keyword evidence="4" id="KW-0804">Transcription</keyword>
<dbReference type="InterPro" id="IPR000847">
    <property type="entry name" value="LysR_HTH_N"/>
</dbReference>
<dbReference type="GO" id="GO:0003700">
    <property type="term" value="F:DNA-binding transcription factor activity"/>
    <property type="evidence" value="ECO:0007669"/>
    <property type="project" value="InterPro"/>
</dbReference>
<accession>A0A380ANC3</accession>
<sequence length="290" mass="31770">MLNDSIPLHILPTFVIAARLENLRATALQVHLTHGAVSQQIQQLERAIGCPLFERQGRGLRLNSAGRELLAVAEPALQALQQGVSRVRRIAQSQALRISVLPSFAHYWLMPRLPSFHTACADIALDIDASLVVQDLVRKGFDAAIRLGNGQWAEMQAQWIASGDVVPVATPALADQWQAAFDRGASGIPLLEHDVTPWRSWFTAHQQVESGRPLALFNDAGLLIRAAEQGFGIALVKKLLVSDALAEGRLTALAPARHLDQIDFYLVWPQTAGLTPAVEALLHWLQRQLA</sequence>
<dbReference type="InterPro" id="IPR058163">
    <property type="entry name" value="LysR-type_TF_proteobact-type"/>
</dbReference>
<dbReference type="PANTHER" id="PTHR30537:SF79">
    <property type="entry name" value="TRANSCRIPTIONAL REGULATOR-RELATED"/>
    <property type="match status" value="1"/>
</dbReference>
<dbReference type="Proteomes" id="UP000255529">
    <property type="component" value="Unassembled WGS sequence"/>
</dbReference>
<reference evidence="6 7" key="1">
    <citation type="submission" date="2018-06" db="EMBL/GenBank/DDBJ databases">
        <authorList>
            <consortium name="Pathogen Informatics"/>
            <person name="Doyle S."/>
        </authorList>
    </citation>
    <scope>NUCLEOTIDE SEQUENCE [LARGE SCALE GENOMIC DNA]</scope>
    <source>
        <strain evidence="6 7">NCTC11544</strain>
    </source>
</reference>
<name>A0A380ANC3_9GAMM</name>
<dbReference type="Pfam" id="PF00126">
    <property type="entry name" value="HTH_1"/>
    <property type="match status" value="1"/>
</dbReference>
<evidence type="ECO:0000256" key="3">
    <source>
        <dbReference type="ARBA" id="ARBA00023125"/>
    </source>
</evidence>
<organism evidence="6 7">
    <name type="scientific">Serratia quinivorans</name>
    <dbReference type="NCBI Taxonomy" id="137545"/>
    <lineage>
        <taxon>Bacteria</taxon>
        <taxon>Pseudomonadati</taxon>
        <taxon>Pseudomonadota</taxon>
        <taxon>Gammaproteobacteria</taxon>
        <taxon>Enterobacterales</taxon>
        <taxon>Yersiniaceae</taxon>
        <taxon>Serratia</taxon>
    </lineage>
</organism>
<dbReference type="GO" id="GO:0006351">
    <property type="term" value="P:DNA-templated transcription"/>
    <property type="evidence" value="ECO:0007669"/>
    <property type="project" value="TreeGrafter"/>
</dbReference>
<dbReference type="GO" id="GO:0043565">
    <property type="term" value="F:sequence-specific DNA binding"/>
    <property type="evidence" value="ECO:0007669"/>
    <property type="project" value="TreeGrafter"/>
</dbReference>
<keyword evidence="3" id="KW-0238">DNA-binding</keyword>
<evidence type="ECO:0000259" key="5">
    <source>
        <dbReference type="PROSITE" id="PS50931"/>
    </source>
</evidence>
<dbReference type="InterPro" id="IPR036388">
    <property type="entry name" value="WH-like_DNA-bd_sf"/>
</dbReference>